<name>A0A5C5BAX6_9MICO</name>
<dbReference type="EMBL" id="VENP01000070">
    <property type="protein sequence ID" value="TNU73036.1"/>
    <property type="molecule type" value="Genomic_DNA"/>
</dbReference>
<dbReference type="RefSeq" id="WP_139987662.1">
    <property type="nucleotide sequence ID" value="NZ_VENP01000070.1"/>
</dbReference>
<protein>
    <submittedName>
        <fullName evidence="2">IS1380 family transposase</fullName>
    </submittedName>
</protein>
<dbReference type="OrthoDB" id="3254802at2"/>
<dbReference type="Proteomes" id="UP000313849">
    <property type="component" value="Unassembled WGS sequence"/>
</dbReference>
<evidence type="ECO:0000313" key="2">
    <source>
        <dbReference type="EMBL" id="TNU73036.1"/>
    </source>
</evidence>
<sequence>MNGTCPYPSVRVGVAPVAAVGSAGGVLLTEVVALSGLTSALSRGLERWRKPTARHDPAKVLTDLALTLALGGDCLADAALLRSEPEVFGSVGSEATVSRTITALAADASRVLSVIARVRRDVRSRVWGLAGKASPLAGASEDMPLVIDMDATIVIAHSEKEAAAPTFKKTFGHHPLLAFLDHGPGGGGELLAGLLRPGNAGSNTAADHIEVTRQALAGILGINPSRPGRKILIRTDGAGASREFLTFLTRRGLAYSIGWTLPWAQMSEIYQAVTTADGWTPALTAAGEVNEHADIADITDLLTQCGHLQGWPAGMRIIVRRERPHPGARVAQDRLDDADGYRLTAFATNARRGQLQTLELRHRQRARCEDRIRCAKDTGLRNLPLKTLAQNQIWLQVVALAGDLLAWLGLLGLRDDASRRWEPKRLRLRLFSAPAVIARHARRVLLHVKETYHWATLVLAAHQRLRALTTAPT</sequence>
<dbReference type="InterPro" id="IPR047960">
    <property type="entry name" value="Transpos_IS1380"/>
</dbReference>
<organism evidence="2 3">
    <name type="scientific">Miniimonas arenae</name>
    <dbReference type="NCBI Taxonomy" id="676201"/>
    <lineage>
        <taxon>Bacteria</taxon>
        <taxon>Bacillati</taxon>
        <taxon>Actinomycetota</taxon>
        <taxon>Actinomycetes</taxon>
        <taxon>Micrococcales</taxon>
        <taxon>Beutenbergiaceae</taxon>
        <taxon>Miniimonas</taxon>
    </lineage>
</organism>
<dbReference type="InterPro" id="IPR025668">
    <property type="entry name" value="Tnp_DDE_dom"/>
</dbReference>
<feature type="domain" description="Transposase DDE" evidence="1">
    <location>
        <begin position="20"/>
        <end position="469"/>
    </location>
</feature>
<keyword evidence="3" id="KW-1185">Reference proteome</keyword>
<accession>A0A5C5BAX6</accession>
<gene>
    <name evidence="2" type="ORF">FH969_13535</name>
</gene>
<evidence type="ECO:0000313" key="3">
    <source>
        <dbReference type="Proteomes" id="UP000313849"/>
    </source>
</evidence>
<dbReference type="Pfam" id="PF13701">
    <property type="entry name" value="DDE_Tnp_1_4"/>
    <property type="match status" value="1"/>
</dbReference>
<dbReference type="AlphaFoldDB" id="A0A5C5BAX6"/>
<comment type="caution">
    <text evidence="2">The sequence shown here is derived from an EMBL/GenBank/DDBJ whole genome shotgun (WGS) entry which is preliminary data.</text>
</comment>
<dbReference type="NCBIfam" id="NF033539">
    <property type="entry name" value="transpos_IS1380"/>
    <property type="match status" value="1"/>
</dbReference>
<reference evidence="2 3" key="1">
    <citation type="submission" date="2019-06" db="EMBL/GenBank/DDBJ databases">
        <title>Draft genome sequence of Miniimonas arenae KCTC 19750T isolated from sea sand.</title>
        <authorList>
            <person name="Park S.-J."/>
        </authorList>
    </citation>
    <scope>NUCLEOTIDE SEQUENCE [LARGE SCALE GENOMIC DNA]</scope>
    <source>
        <strain evidence="2 3">KCTC 19750</strain>
    </source>
</reference>
<evidence type="ECO:0000259" key="1">
    <source>
        <dbReference type="Pfam" id="PF13701"/>
    </source>
</evidence>
<proteinExistence type="predicted"/>